<protein>
    <submittedName>
        <fullName evidence="2">Uncharacterized protein</fullName>
    </submittedName>
</protein>
<organism evidence="1 2">
    <name type="scientific">Romanomermis culicivorax</name>
    <name type="common">Nematode worm</name>
    <dbReference type="NCBI Taxonomy" id="13658"/>
    <lineage>
        <taxon>Eukaryota</taxon>
        <taxon>Metazoa</taxon>
        <taxon>Ecdysozoa</taxon>
        <taxon>Nematoda</taxon>
        <taxon>Enoplea</taxon>
        <taxon>Dorylaimia</taxon>
        <taxon>Mermithida</taxon>
        <taxon>Mermithoidea</taxon>
        <taxon>Mermithidae</taxon>
        <taxon>Romanomermis</taxon>
    </lineage>
</organism>
<reference evidence="2" key="1">
    <citation type="submission" date="2022-11" db="UniProtKB">
        <authorList>
            <consortium name="WormBaseParasite"/>
        </authorList>
    </citation>
    <scope>IDENTIFICATION</scope>
</reference>
<keyword evidence="1" id="KW-1185">Reference proteome</keyword>
<sequence length="71" mass="7698">MCPKGWKEADYPVTELTVIEAKIGSQFFDEVLILPSAVPAFSCSASNGVDPAEDWPDRGEFRPSLVVLGGR</sequence>
<proteinExistence type="predicted"/>
<evidence type="ECO:0000313" key="1">
    <source>
        <dbReference type="Proteomes" id="UP000887565"/>
    </source>
</evidence>
<dbReference type="Proteomes" id="UP000887565">
    <property type="component" value="Unplaced"/>
</dbReference>
<evidence type="ECO:0000313" key="2">
    <source>
        <dbReference type="WBParaSite" id="nRc.2.0.1.t47929-RA"/>
    </source>
</evidence>
<dbReference type="AlphaFoldDB" id="A0A915LA35"/>
<accession>A0A915LA35</accession>
<dbReference type="WBParaSite" id="nRc.2.0.1.t47929-RA">
    <property type="protein sequence ID" value="nRc.2.0.1.t47929-RA"/>
    <property type="gene ID" value="nRc.2.0.1.g47929"/>
</dbReference>
<name>A0A915LA35_ROMCU</name>